<evidence type="ECO:0000259" key="1">
    <source>
        <dbReference type="SMART" id="SM00418"/>
    </source>
</evidence>
<keyword evidence="3" id="KW-1185">Reference proteome</keyword>
<dbReference type="InterPro" id="IPR036390">
    <property type="entry name" value="WH_DNA-bd_sf"/>
</dbReference>
<dbReference type="SMART" id="SM00418">
    <property type="entry name" value="HTH_ARSR"/>
    <property type="match status" value="1"/>
</dbReference>
<feature type="domain" description="HTH arsR-type" evidence="1">
    <location>
        <begin position="20"/>
        <end position="99"/>
    </location>
</feature>
<protein>
    <submittedName>
        <fullName evidence="2">Transcriptional regulator</fullName>
    </submittedName>
</protein>
<organism evidence="2 3">
    <name type="scientific">Rhizobium wuzhouense</name>
    <dbReference type="NCBI Taxonomy" id="1986026"/>
    <lineage>
        <taxon>Bacteria</taxon>
        <taxon>Pseudomonadati</taxon>
        <taxon>Pseudomonadota</taxon>
        <taxon>Alphaproteobacteria</taxon>
        <taxon>Hyphomicrobiales</taxon>
        <taxon>Rhizobiaceae</taxon>
        <taxon>Rhizobium/Agrobacterium group</taxon>
        <taxon>Rhizobium</taxon>
    </lineage>
</organism>
<dbReference type="EMBL" id="QJRY01000001">
    <property type="protein sequence ID" value="PYB76941.1"/>
    <property type="molecule type" value="Genomic_DNA"/>
</dbReference>
<evidence type="ECO:0000313" key="3">
    <source>
        <dbReference type="Proteomes" id="UP000247536"/>
    </source>
</evidence>
<dbReference type="CDD" id="cd00090">
    <property type="entry name" value="HTH_ARSR"/>
    <property type="match status" value="1"/>
</dbReference>
<reference evidence="2 3" key="1">
    <citation type="submission" date="2018-06" db="EMBL/GenBank/DDBJ databases">
        <title>Rhizobium wuzhouense sp. nov., isolated from roots of Oryza officinalis.</title>
        <authorList>
            <person name="Yuan T."/>
        </authorList>
    </citation>
    <scope>NUCLEOTIDE SEQUENCE [LARGE SCALE GENOMIC DNA]</scope>
    <source>
        <strain evidence="2 3">W44</strain>
    </source>
</reference>
<evidence type="ECO:0000313" key="2">
    <source>
        <dbReference type="EMBL" id="PYB76941.1"/>
    </source>
</evidence>
<dbReference type="Proteomes" id="UP000247536">
    <property type="component" value="Unassembled WGS sequence"/>
</dbReference>
<sequence>MTIPSPDLPHPDRRDLRLTDVLFALSDPERLAIVRQLSSGPLDMAHCHLSDPAIPKSTKSHLMKVLREAGVIRNEALGRGRRLSLRTEDLEARFPGLLASVLKAAGEGEE</sequence>
<dbReference type="InterPro" id="IPR011991">
    <property type="entry name" value="ArsR-like_HTH"/>
</dbReference>
<dbReference type="SUPFAM" id="SSF46785">
    <property type="entry name" value="Winged helix' DNA-binding domain"/>
    <property type="match status" value="1"/>
</dbReference>
<dbReference type="InterPro" id="IPR036388">
    <property type="entry name" value="WH-like_DNA-bd_sf"/>
</dbReference>
<comment type="caution">
    <text evidence="2">The sequence shown here is derived from an EMBL/GenBank/DDBJ whole genome shotgun (WGS) entry which is preliminary data.</text>
</comment>
<gene>
    <name evidence="2" type="ORF">DMY87_00665</name>
</gene>
<dbReference type="InterPro" id="IPR001845">
    <property type="entry name" value="HTH_ArsR_DNA-bd_dom"/>
</dbReference>
<dbReference type="Gene3D" id="1.10.10.10">
    <property type="entry name" value="Winged helix-like DNA-binding domain superfamily/Winged helix DNA-binding domain"/>
    <property type="match status" value="1"/>
</dbReference>
<name>A0ABX5NVM5_9HYPH</name>
<accession>A0ABX5NVM5</accession>
<dbReference type="RefSeq" id="WP_110789374.1">
    <property type="nucleotide sequence ID" value="NZ_QJRY01000001.1"/>
</dbReference>
<proteinExistence type="predicted"/>